<proteinExistence type="predicted"/>
<dbReference type="Proteomes" id="UP000240760">
    <property type="component" value="Unassembled WGS sequence"/>
</dbReference>
<reference evidence="2 3" key="1">
    <citation type="submission" date="2016-07" db="EMBL/GenBank/DDBJ databases">
        <title>Multiple horizontal gene transfer events from other fungi enriched the ability of initially mycotrophic Trichoderma (Ascomycota) to feed on dead plant biomass.</title>
        <authorList>
            <consortium name="DOE Joint Genome Institute"/>
            <person name="Aerts A."/>
            <person name="Atanasova L."/>
            <person name="Chenthamara K."/>
            <person name="Zhang J."/>
            <person name="Grujic M."/>
            <person name="Henrissat B."/>
            <person name="Kuo A."/>
            <person name="Salamov A."/>
            <person name="Lipzen A."/>
            <person name="Labutti K."/>
            <person name="Barry K."/>
            <person name="Miao Y."/>
            <person name="Rahimi M.J."/>
            <person name="Shen Q."/>
            <person name="Grigoriev I.V."/>
            <person name="Kubicek C.P."/>
            <person name="Druzhinina I.S."/>
        </authorList>
    </citation>
    <scope>NUCLEOTIDE SEQUENCE [LARGE SCALE GENOMIC DNA]</scope>
    <source>
        <strain evidence="2 3">ATCC 18648</strain>
    </source>
</reference>
<evidence type="ECO:0000313" key="2">
    <source>
        <dbReference type="EMBL" id="PTB75620.1"/>
    </source>
</evidence>
<evidence type="ECO:0000313" key="3">
    <source>
        <dbReference type="Proteomes" id="UP000240760"/>
    </source>
</evidence>
<dbReference type="EMBL" id="KZ679133">
    <property type="protein sequence ID" value="PTB75620.1"/>
    <property type="molecule type" value="Genomic_DNA"/>
</dbReference>
<dbReference type="AlphaFoldDB" id="A0A2T4C231"/>
<gene>
    <name evidence="2" type="ORF">M440DRAFT_1257845</name>
</gene>
<accession>A0A2T4C231</accession>
<organism evidence="2 3">
    <name type="scientific">Trichoderma longibrachiatum ATCC 18648</name>
    <dbReference type="NCBI Taxonomy" id="983965"/>
    <lineage>
        <taxon>Eukaryota</taxon>
        <taxon>Fungi</taxon>
        <taxon>Dikarya</taxon>
        <taxon>Ascomycota</taxon>
        <taxon>Pezizomycotina</taxon>
        <taxon>Sordariomycetes</taxon>
        <taxon>Hypocreomycetidae</taxon>
        <taxon>Hypocreales</taxon>
        <taxon>Hypocreaceae</taxon>
        <taxon>Trichoderma</taxon>
    </lineage>
</organism>
<protein>
    <submittedName>
        <fullName evidence="2">Uncharacterized protein</fullName>
    </submittedName>
</protein>
<name>A0A2T4C231_TRILO</name>
<keyword evidence="3" id="KW-1185">Reference proteome</keyword>
<evidence type="ECO:0000256" key="1">
    <source>
        <dbReference type="SAM" id="MobiDB-lite"/>
    </source>
</evidence>
<feature type="region of interest" description="Disordered" evidence="1">
    <location>
        <begin position="1"/>
        <end position="41"/>
    </location>
</feature>
<sequence>MQATISACQGTHTASRDQTRTSRANKAPRTSPHRAGAAATENPWQIDETRRTQLEDWGRQEQMLQSVASLHELCHLWICGPVSYCSCHVSQRRCCGPGSSARLCAAWPAVFDSKATRRSLYLESRCFSRRMTDANSTSQQGPCAAGSPRRQWSLPASPEINVPRFLCRDVHIGRS</sequence>
<feature type="compositionally biased region" description="Polar residues" evidence="1">
    <location>
        <begin position="1"/>
        <end position="13"/>
    </location>
</feature>